<name>A0A098DVX1_GIBZE</name>
<reference evidence="2 3" key="2">
    <citation type="journal article" date="2010" name="Nature">
        <title>Comparative genomics reveals mobile pathogenicity chromosomes in Fusarium.</title>
        <authorList>
            <person name="Ma L.J."/>
            <person name="van der Does H.C."/>
            <person name="Borkovich K.A."/>
            <person name="Coleman J.J."/>
            <person name="Daboussi M.J."/>
            <person name="Di Pietro A."/>
            <person name="Dufresne M."/>
            <person name="Freitag M."/>
            <person name="Grabherr M."/>
            <person name="Henrissat B."/>
            <person name="Houterman P.M."/>
            <person name="Kang S."/>
            <person name="Shim W.B."/>
            <person name="Woloshuk C."/>
            <person name="Xie X."/>
            <person name="Xu J.R."/>
            <person name="Antoniw J."/>
            <person name="Baker S.E."/>
            <person name="Bluhm B.H."/>
            <person name="Breakspear A."/>
            <person name="Brown D.W."/>
            <person name="Butchko R.A."/>
            <person name="Chapman S."/>
            <person name="Coulson R."/>
            <person name="Coutinho P.M."/>
            <person name="Danchin E.G."/>
            <person name="Diener A."/>
            <person name="Gale L.R."/>
            <person name="Gardiner D.M."/>
            <person name="Goff S."/>
            <person name="Hammond-Kosack K.E."/>
            <person name="Hilburn K."/>
            <person name="Hua-Van A."/>
            <person name="Jonkers W."/>
            <person name="Kazan K."/>
            <person name="Kodira C.D."/>
            <person name="Koehrsen M."/>
            <person name="Kumar L."/>
            <person name="Lee Y.H."/>
            <person name="Li L."/>
            <person name="Manners J.M."/>
            <person name="Miranda-Saavedra D."/>
            <person name="Mukherjee M."/>
            <person name="Park G."/>
            <person name="Park J."/>
            <person name="Park S.Y."/>
            <person name="Proctor R.H."/>
            <person name="Regev A."/>
            <person name="Ruiz-Roldan M.C."/>
            <person name="Sain D."/>
            <person name="Sakthikumar S."/>
            <person name="Sykes S."/>
            <person name="Schwartz D.C."/>
            <person name="Turgeon B.G."/>
            <person name="Wapinski I."/>
            <person name="Yoder O."/>
            <person name="Young S."/>
            <person name="Zeng Q."/>
            <person name="Zhou S."/>
            <person name="Galagan J."/>
            <person name="Cuomo C.A."/>
            <person name="Kistler H.C."/>
            <person name="Rep M."/>
        </authorList>
    </citation>
    <scope>GENOME REANNOTATION</scope>
    <source>
        <strain evidence="3">ATCC MYA-4620 / CBS 123657 / FGSC 9075 / NRRL 31084 / PH-1</strain>
        <strain evidence="2">PH-1 / ATCC MYA-4620 / FGSC 9075 / NRRL 31084</strain>
    </source>
</reference>
<reference evidence="1 3" key="3">
    <citation type="journal article" date="2015" name="BMC Genomics">
        <title>The completed genome sequence of the pathogenic ascomycete fungus Fusarium graminearum.</title>
        <authorList>
            <person name="King R."/>
            <person name="Urban M."/>
            <person name="Hammond-Kosack M.C."/>
            <person name="Hassani-Pak K."/>
            <person name="Hammond-Kosack K.E."/>
        </authorList>
    </citation>
    <scope>NUCLEOTIDE SEQUENCE [LARGE SCALE GENOMIC DNA]</scope>
    <source>
        <strain evidence="3">ATCC MYA-4620 / CBS 123657 / FGSC 9075 / NRRL 31084 / PH-1</strain>
        <strain evidence="1">PH-1</strain>
    </source>
</reference>
<evidence type="ECO:0000313" key="1">
    <source>
        <dbReference type="EMBL" id="CEF85507.1"/>
    </source>
</evidence>
<evidence type="ECO:0000313" key="2">
    <source>
        <dbReference type="EnsemblFungi" id="CEF85507"/>
    </source>
</evidence>
<dbReference type="InParanoid" id="A0A098DVX1"/>
<keyword evidence="3" id="KW-1185">Reference proteome</keyword>
<accession>A0A098DVX1</accession>
<dbReference type="EnsemblFungi" id="CEF85507">
    <property type="protein sequence ID" value="CEF85507"/>
    <property type="gene ID" value="FGRRES_15450"/>
</dbReference>
<dbReference type="VEuPathDB" id="FungiDB:FGRAMPH1_01G25833"/>
<dbReference type="Proteomes" id="UP000070720">
    <property type="component" value="Chromosome 4"/>
</dbReference>
<dbReference type="EMBL" id="HG970335">
    <property type="protein sequence ID" value="CEF85507.1"/>
    <property type="molecule type" value="Genomic_DNA"/>
</dbReference>
<organism evidence="1 3">
    <name type="scientific">Gibberella zeae (strain ATCC MYA-4620 / CBS 123657 / FGSC 9075 / NRRL 31084 / PH-1)</name>
    <name type="common">Wheat head blight fungus</name>
    <name type="synonym">Fusarium graminearum</name>
    <dbReference type="NCBI Taxonomy" id="229533"/>
    <lineage>
        <taxon>Eukaryota</taxon>
        <taxon>Fungi</taxon>
        <taxon>Dikarya</taxon>
        <taxon>Ascomycota</taxon>
        <taxon>Pezizomycotina</taxon>
        <taxon>Sordariomycetes</taxon>
        <taxon>Hypocreomycetidae</taxon>
        <taxon>Hypocreales</taxon>
        <taxon>Nectriaceae</taxon>
        <taxon>Fusarium</taxon>
    </lineage>
</organism>
<dbReference type="AlphaFoldDB" id="A0A098DVX1"/>
<protein>
    <submittedName>
        <fullName evidence="1">Chromosome 4, complete genome</fullName>
    </submittedName>
</protein>
<proteinExistence type="predicted"/>
<reference evidence="2" key="4">
    <citation type="submission" date="2017-01" db="UniProtKB">
        <authorList>
            <consortium name="EnsemblFungi"/>
        </authorList>
    </citation>
    <scope>IDENTIFICATION</scope>
    <source>
        <strain evidence="2">PH-1 / ATCC MYA-4620 / FGSC 9075 / NRRL 31084</strain>
    </source>
</reference>
<gene>
    <name evidence="1" type="ORF">FGRAMPH1_01T25833</name>
</gene>
<accession>A0A0E0SGE4</accession>
<sequence length="94" mass="10600">MAQSEQSASKAGVLSPLWGRREVVSWAEHRYVHAQGDYVFECADLKPNLKPGTLHTDVDVVFGDIAFQQLLLEGRPRDGMMMTVRKRVQDLTLT</sequence>
<evidence type="ECO:0000313" key="3">
    <source>
        <dbReference type="Proteomes" id="UP000070720"/>
    </source>
</evidence>
<reference evidence="2 3" key="1">
    <citation type="journal article" date="2007" name="Science">
        <title>The Fusarium graminearum genome reveals a link between localized polymorphism and pathogen specialization.</title>
        <authorList>
            <person name="Cuomo C.A."/>
            <person name="Gueldener U."/>
            <person name="Xu J.-R."/>
            <person name="Trail F."/>
            <person name="Turgeon B.G."/>
            <person name="Di Pietro A."/>
            <person name="Walton J.D."/>
            <person name="Ma L.-J."/>
            <person name="Baker S.E."/>
            <person name="Rep M."/>
            <person name="Adam G."/>
            <person name="Antoniw J."/>
            <person name="Baldwin T."/>
            <person name="Calvo S.E."/>
            <person name="Chang Y.-L."/>
            <person name="DeCaprio D."/>
            <person name="Gale L.R."/>
            <person name="Gnerre S."/>
            <person name="Goswami R.S."/>
            <person name="Hammond-Kosack K."/>
            <person name="Harris L.J."/>
            <person name="Hilburn K."/>
            <person name="Kennell J.C."/>
            <person name="Kroken S."/>
            <person name="Magnuson J.K."/>
            <person name="Mannhaupt G."/>
            <person name="Mauceli E.W."/>
            <person name="Mewes H.-W."/>
            <person name="Mitterbauer R."/>
            <person name="Muehlbauer G."/>
            <person name="Muensterkoetter M."/>
            <person name="Nelson D."/>
            <person name="O'Donnell K."/>
            <person name="Ouellet T."/>
            <person name="Qi W."/>
            <person name="Quesneville H."/>
            <person name="Roncero M.I.G."/>
            <person name="Seong K.-Y."/>
            <person name="Tetko I.V."/>
            <person name="Urban M."/>
            <person name="Waalwijk C."/>
            <person name="Ward T.J."/>
            <person name="Yao J."/>
            <person name="Birren B.W."/>
            <person name="Kistler H.C."/>
        </authorList>
    </citation>
    <scope>NUCLEOTIDE SEQUENCE [LARGE SCALE GENOMIC DNA]</scope>
    <source>
        <strain evidence="3">ATCC MYA-4620 / CBS 123657 / FGSC 9075 / NRRL 31084 / PH-1</strain>
        <strain evidence="2">PH-1 / ATCC MYA-4620 / FGSC 9075 / NRRL 31084</strain>
    </source>
</reference>